<dbReference type="PANTHER" id="PTHR30160">
    <property type="entry name" value="TETRAACYLDISACCHARIDE 4'-KINASE-RELATED"/>
    <property type="match status" value="1"/>
</dbReference>
<accession>A0ABZ0W8L9</accession>
<dbReference type="RefSeq" id="WP_114791158.1">
    <property type="nucleotide sequence ID" value="NZ_CP139960.1"/>
</dbReference>
<name>A0ABZ0W8L9_9BACT</name>
<evidence type="ECO:0000313" key="3">
    <source>
        <dbReference type="EMBL" id="WQD38396.1"/>
    </source>
</evidence>
<evidence type="ECO:0000256" key="2">
    <source>
        <dbReference type="ARBA" id="ARBA00022679"/>
    </source>
</evidence>
<gene>
    <name evidence="3" type="ORF">U0035_22235</name>
</gene>
<organism evidence="3 4">
    <name type="scientific">Niabella yanshanensis</name>
    <dbReference type="NCBI Taxonomy" id="577386"/>
    <lineage>
        <taxon>Bacteria</taxon>
        <taxon>Pseudomonadati</taxon>
        <taxon>Bacteroidota</taxon>
        <taxon>Chitinophagia</taxon>
        <taxon>Chitinophagales</taxon>
        <taxon>Chitinophagaceae</taxon>
        <taxon>Niabella</taxon>
    </lineage>
</organism>
<proteinExistence type="predicted"/>
<dbReference type="Pfam" id="PF01075">
    <property type="entry name" value="Glyco_transf_9"/>
    <property type="match status" value="1"/>
</dbReference>
<sequence>MKPDPGIKRILCIRPDNMGDILMSTPAIRALKEYFGAHITLLTSRQGSPIAGFIPEIDQTIIADLPWVQLPGSVGDMQSVIEELRSGAFDLAIIFTVFSQSALPSALLAFMAGIPRRLAYARENPYELLTHWVPDDEPFGTIHHQVYRDLKLAATIGARTLSTVLSMEVPEPAVFRLAAKLNRMGIEDSLPFMVLHAGTTDLKRQYTMKNWIAIGKKIIRQWKMPLLLTGSEKENKMTSLIWKEINHPLCHNIGGQLALDELLSLVSKCRLLITVNSLPLHIASALKKPVVVVYAKTNPQHTPWQTPHQVLYFDVPQSLQSRNRLLQFMAATHNWEGPEATINQVVNAVTSLMPQDISCEAVASTLS</sequence>
<evidence type="ECO:0000256" key="1">
    <source>
        <dbReference type="ARBA" id="ARBA00022676"/>
    </source>
</evidence>
<dbReference type="InterPro" id="IPR051199">
    <property type="entry name" value="LPS_LOS_Heptosyltrfase"/>
</dbReference>
<keyword evidence="4" id="KW-1185">Reference proteome</keyword>
<reference evidence="3 4" key="1">
    <citation type="submission" date="2023-12" db="EMBL/GenBank/DDBJ databases">
        <title>Genome sequencing and assembly of bacterial species from a model synthetic community.</title>
        <authorList>
            <person name="Hogle S.L."/>
        </authorList>
    </citation>
    <scope>NUCLEOTIDE SEQUENCE [LARGE SCALE GENOMIC DNA]</scope>
    <source>
        <strain evidence="3 4">HAMBI_3031</strain>
    </source>
</reference>
<dbReference type="PANTHER" id="PTHR30160:SF1">
    <property type="entry name" value="LIPOPOLYSACCHARIDE 1,2-N-ACETYLGLUCOSAMINETRANSFERASE-RELATED"/>
    <property type="match status" value="1"/>
</dbReference>
<protein>
    <submittedName>
        <fullName evidence="3">Glycosyltransferase family 9 protein</fullName>
        <ecNumber evidence="3">2.4.-.-</ecNumber>
    </submittedName>
</protein>
<dbReference type="CDD" id="cd03789">
    <property type="entry name" value="GT9_LPS_heptosyltransferase"/>
    <property type="match status" value="1"/>
</dbReference>
<dbReference type="Proteomes" id="UP001325680">
    <property type="component" value="Chromosome"/>
</dbReference>
<dbReference type="EMBL" id="CP139960">
    <property type="protein sequence ID" value="WQD38396.1"/>
    <property type="molecule type" value="Genomic_DNA"/>
</dbReference>
<dbReference type="SUPFAM" id="SSF53756">
    <property type="entry name" value="UDP-Glycosyltransferase/glycogen phosphorylase"/>
    <property type="match status" value="1"/>
</dbReference>
<evidence type="ECO:0000313" key="4">
    <source>
        <dbReference type="Proteomes" id="UP001325680"/>
    </source>
</evidence>
<dbReference type="EC" id="2.4.-.-" evidence="3"/>
<keyword evidence="1 3" id="KW-0328">Glycosyltransferase</keyword>
<dbReference type="InterPro" id="IPR002201">
    <property type="entry name" value="Glyco_trans_9"/>
</dbReference>
<dbReference type="GO" id="GO:0016757">
    <property type="term" value="F:glycosyltransferase activity"/>
    <property type="evidence" value="ECO:0007669"/>
    <property type="project" value="UniProtKB-KW"/>
</dbReference>
<keyword evidence="2 3" id="KW-0808">Transferase</keyword>
<dbReference type="Gene3D" id="3.40.50.2000">
    <property type="entry name" value="Glycogen Phosphorylase B"/>
    <property type="match status" value="2"/>
</dbReference>